<dbReference type="PANTHER" id="PTHR42715:SF10">
    <property type="entry name" value="BETA-GLUCOSIDASE"/>
    <property type="match status" value="1"/>
</dbReference>
<accession>A0ABV6RP48</accession>
<keyword evidence="2" id="KW-0378">Hydrolase</keyword>
<dbReference type="InterPro" id="IPR050288">
    <property type="entry name" value="Cellulose_deg_GH3"/>
</dbReference>
<dbReference type="Proteomes" id="UP001589896">
    <property type="component" value="Unassembled WGS sequence"/>
</dbReference>
<keyword evidence="5" id="KW-1185">Reference proteome</keyword>
<dbReference type="SUPFAM" id="SSF56988">
    <property type="entry name" value="Anthrax protective antigen"/>
    <property type="match status" value="1"/>
</dbReference>
<dbReference type="Gene3D" id="2.60.40.10">
    <property type="entry name" value="Immunoglobulins"/>
    <property type="match status" value="1"/>
</dbReference>
<dbReference type="InterPro" id="IPR013783">
    <property type="entry name" value="Ig-like_fold"/>
</dbReference>
<protein>
    <submittedName>
        <fullName evidence="4">Beta-glucosidase</fullName>
    </submittedName>
</protein>
<dbReference type="Pfam" id="PF14310">
    <property type="entry name" value="Fn3-like"/>
    <property type="match status" value="1"/>
</dbReference>
<dbReference type="Gene3D" id="2.60.120.260">
    <property type="entry name" value="Galactose-binding domain-like"/>
    <property type="match status" value="1"/>
</dbReference>
<gene>
    <name evidence="4" type="ORF">ACFFGH_13050</name>
</gene>
<dbReference type="PROSITE" id="PS51820">
    <property type="entry name" value="PA14"/>
    <property type="match status" value="1"/>
</dbReference>
<dbReference type="InterPro" id="IPR036881">
    <property type="entry name" value="Glyco_hydro_3_C_sf"/>
</dbReference>
<evidence type="ECO:0000256" key="2">
    <source>
        <dbReference type="ARBA" id="ARBA00022801"/>
    </source>
</evidence>
<dbReference type="InterPro" id="IPR026891">
    <property type="entry name" value="Fn3-like"/>
</dbReference>
<evidence type="ECO:0000313" key="5">
    <source>
        <dbReference type="Proteomes" id="UP001589896"/>
    </source>
</evidence>
<evidence type="ECO:0000259" key="3">
    <source>
        <dbReference type="PROSITE" id="PS51820"/>
    </source>
</evidence>
<dbReference type="PANTHER" id="PTHR42715">
    <property type="entry name" value="BETA-GLUCOSIDASE"/>
    <property type="match status" value="1"/>
</dbReference>
<dbReference type="SMART" id="SM01217">
    <property type="entry name" value="Fn3_like"/>
    <property type="match status" value="1"/>
</dbReference>
<comment type="caution">
    <text evidence="4">The sequence shown here is derived from an EMBL/GenBank/DDBJ whole genome shotgun (WGS) entry which is preliminary data.</text>
</comment>
<reference evidence="4 5" key="1">
    <citation type="submission" date="2024-09" db="EMBL/GenBank/DDBJ databases">
        <authorList>
            <person name="Sun Q."/>
            <person name="Mori K."/>
        </authorList>
    </citation>
    <scope>NUCLEOTIDE SEQUENCE [LARGE SCALE GENOMIC DNA]</scope>
    <source>
        <strain evidence="4 5">KCTC 23076</strain>
    </source>
</reference>
<dbReference type="InterPro" id="IPR017853">
    <property type="entry name" value="GH"/>
</dbReference>
<dbReference type="InterPro" id="IPR001764">
    <property type="entry name" value="Glyco_hydro_3_N"/>
</dbReference>
<dbReference type="Pfam" id="PF00933">
    <property type="entry name" value="Glyco_hydro_3"/>
    <property type="match status" value="1"/>
</dbReference>
<dbReference type="EMBL" id="JBHLTG010000002">
    <property type="protein sequence ID" value="MFC0678770.1"/>
    <property type="molecule type" value="Genomic_DNA"/>
</dbReference>
<comment type="similarity">
    <text evidence="1">Belongs to the glycosyl hydrolase 3 family.</text>
</comment>
<dbReference type="InterPro" id="IPR037524">
    <property type="entry name" value="PA14/GLEYA"/>
</dbReference>
<evidence type="ECO:0000313" key="4">
    <source>
        <dbReference type="EMBL" id="MFC0678770.1"/>
    </source>
</evidence>
<dbReference type="Gene3D" id="3.40.50.1700">
    <property type="entry name" value="Glycoside hydrolase family 3 C-terminal domain"/>
    <property type="match status" value="1"/>
</dbReference>
<feature type="domain" description="PA14" evidence="3">
    <location>
        <begin position="397"/>
        <end position="544"/>
    </location>
</feature>
<name>A0ABV6RP48_9GAMM</name>
<dbReference type="RefSeq" id="WP_386668906.1">
    <property type="nucleotide sequence ID" value="NZ_JBHLTG010000002.1"/>
</dbReference>
<dbReference type="InterPro" id="IPR036962">
    <property type="entry name" value="Glyco_hydro_3_N_sf"/>
</dbReference>
<evidence type="ECO:0000256" key="1">
    <source>
        <dbReference type="ARBA" id="ARBA00005336"/>
    </source>
</evidence>
<dbReference type="Gene3D" id="3.20.20.300">
    <property type="entry name" value="Glycoside hydrolase, family 3, N-terminal domain"/>
    <property type="match status" value="1"/>
</dbReference>
<proteinExistence type="inferred from homology"/>
<dbReference type="SUPFAM" id="SSF52279">
    <property type="entry name" value="Beta-D-glucan exohydrolase, C-terminal domain"/>
    <property type="match status" value="1"/>
</dbReference>
<dbReference type="PRINTS" id="PR00133">
    <property type="entry name" value="GLHYDRLASE3"/>
</dbReference>
<organism evidence="4 5">
    <name type="scientific">Lysobacter korlensis</name>
    <dbReference type="NCBI Taxonomy" id="553636"/>
    <lineage>
        <taxon>Bacteria</taxon>
        <taxon>Pseudomonadati</taxon>
        <taxon>Pseudomonadota</taxon>
        <taxon>Gammaproteobacteria</taxon>
        <taxon>Lysobacterales</taxon>
        <taxon>Lysobacteraceae</taxon>
        <taxon>Lysobacter</taxon>
    </lineage>
</organism>
<dbReference type="InterPro" id="IPR002772">
    <property type="entry name" value="Glyco_hydro_3_C"/>
</dbReference>
<sequence>MSAGRTTADFVEKIEALSLEQKARLVTGADFWSTIAVPEIGLRSMVMSDGPAGVRGPAWDERDPSLNLPSATALAAAWDVRMAYRYGAAAAAEARRKDVDVVLGPTINLHRSPLGGRHFEAFSEDPLLSGELAAAYVRGLQDNGVAATPKHYVANDSETDRFTVDVRVDERTLREVYLLPFEYAVEAGAWAIMSAYNSVNGTTMSEHDLLQSPLSTEWGFDGVVVSDWTAVRSLAAADAWQDLAMPGPEGAWGDALIEAVRDGRIAEAALDRKVERLLRLAARVGALDGAQAVEPAEVDGPAFAAEAAREGMVLLRNERELPWDPAAISSIAVIGHNALEARTQGGGSATVIPDHVVNPRQGVIEAFPDAHITYSLGAVVQEGLAQLELDELVNPVTGEPGVAVRFLDGDRELFAEHRRSTELVWFGGSAPIGASTRVILSTRYTPDSTGILQLGFASPARGRLFIDEQEVLEGRADTEGLDLATVLLAPPALTTPVALTAGVTVDLRCELDVGAGELALGDALSLTVGVAPDRSDPEGLRRAAVDAARAADVAVVVVGTNAQVESEGFDRTDLSLPGDQDELVRAVARANPRTVVVINSGAPVLLPWREEVAAVLLSHFGGQEFGVALGAVLSGAAEPGGRLTTSWPAAIDDVPVLGTTPTDGRLSYGEGIHIGYRAWLRSGAEPAYPFGYGLGYTHWALDDVDVVPTPDSAQLEIRVRVRNAGQRPGKQVVQLYAERSDGPIDRPVRWLVGFGTLRAEPGETATVAIPVRDRALAHWTADGWRVEPGRFTLRAAFSAADAGKSVSIDAPIGAKGDPQ</sequence>
<dbReference type="SUPFAM" id="SSF51445">
    <property type="entry name" value="(Trans)glycosidases"/>
    <property type="match status" value="1"/>
</dbReference>
<dbReference type="Pfam" id="PF01915">
    <property type="entry name" value="Glyco_hydro_3_C"/>
    <property type="match status" value="1"/>
</dbReference>